<keyword evidence="2" id="KW-1185">Reference proteome</keyword>
<dbReference type="STRING" id="84531.LA76x_1042"/>
<dbReference type="InterPro" id="IPR005197">
    <property type="entry name" value="Glyco_hydro_71"/>
</dbReference>
<gene>
    <name evidence="1" type="ORF">LA76x_1042</name>
</gene>
<dbReference type="GO" id="GO:0051118">
    <property type="term" value="F:glucan endo-1,3-alpha-glucosidase activity"/>
    <property type="evidence" value="ECO:0007669"/>
    <property type="project" value="InterPro"/>
</dbReference>
<dbReference type="PATRIC" id="fig|84531.8.peg.1069"/>
<dbReference type="eggNOG" id="COG1572">
    <property type="taxonomic scope" value="Bacteria"/>
</dbReference>
<organism evidence="1 2">
    <name type="scientific">Lysobacter antibioticus</name>
    <dbReference type="NCBI Taxonomy" id="84531"/>
    <lineage>
        <taxon>Bacteria</taxon>
        <taxon>Pseudomonadati</taxon>
        <taxon>Pseudomonadota</taxon>
        <taxon>Gammaproteobacteria</taxon>
        <taxon>Lysobacterales</taxon>
        <taxon>Lysobacteraceae</taxon>
        <taxon>Lysobacter</taxon>
    </lineage>
</organism>
<dbReference type="AlphaFoldDB" id="A0A0S2F6P4"/>
<reference evidence="1 2" key="1">
    <citation type="journal article" date="2015" name="BMC Genomics">
        <title>Comparative genomics and metabolic profiling of the genus Lysobacter.</title>
        <authorList>
            <person name="de Bruijn I."/>
            <person name="Cheng X."/>
            <person name="de Jager V."/>
            <person name="Exposito R.G."/>
            <person name="Watrous J."/>
            <person name="Patel N."/>
            <person name="Postma J."/>
            <person name="Dorrestein P.C."/>
            <person name="Kobayashi D."/>
            <person name="Raaijmakers J.M."/>
        </authorList>
    </citation>
    <scope>NUCLEOTIDE SEQUENCE [LARGE SCALE GENOMIC DNA]</scope>
    <source>
        <strain evidence="1 2">76</strain>
    </source>
</reference>
<evidence type="ECO:0000313" key="1">
    <source>
        <dbReference type="EMBL" id="ALN79202.1"/>
    </source>
</evidence>
<evidence type="ECO:0000313" key="2">
    <source>
        <dbReference type="Proteomes" id="UP000060787"/>
    </source>
</evidence>
<protein>
    <submittedName>
        <fullName evidence="1">Glycosyl hydrolase 71 family protein</fullName>
    </submittedName>
</protein>
<keyword evidence="1" id="KW-0378">Hydrolase</keyword>
<dbReference type="Proteomes" id="UP000060787">
    <property type="component" value="Chromosome"/>
</dbReference>
<dbReference type="Pfam" id="PF03659">
    <property type="entry name" value="Glyco_hydro_71"/>
    <property type="match status" value="1"/>
</dbReference>
<dbReference type="KEGG" id="lab:LA76x_1042"/>
<dbReference type="EMBL" id="CP011129">
    <property type="protein sequence ID" value="ALN79202.1"/>
    <property type="molecule type" value="Genomic_DNA"/>
</dbReference>
<accession>A0A0S2F6P4</accession>
<dbReference type="Gene3D" id="3.20.20.80">
    <property type="entry name" value="Glycosidases"/>
    <property type="match status" value="1"/>
</dbReference>
<name>A0A0S2F6P4_LYSAN</name>
<proteinExistence type="predicted"/>
<sequence>MAIVPSAIARGPDRIRSPLLAPGDAAASALCYPFVQPSPQLLRASGKKVFAWYFPPFQLSTHNELDSKNWYERWLSPTGAGSGNLEYLSTGGLLRDRPLPMPKRPEPNWKQLNFEVEIRQAIAMGLDGFILEMSYRQVHSDDRFNRVRDMLAAAKAVDPEFRILLAPGFPKGAQDTPDELAQTLLAVIDHPSVFRLPDGRVPLATFSPERPAKDGGKPILWWQQLLDLLRAQGVEPAWYPMFLSRTAMNSIPNLAEWRATMAGYSIFEGKTASQAASNVSEAVDARKYGLDWMARVAFQDMRVRKSAEKVELRHWESSNSATLRALFEKAIESDAQMLNILTWNDYGETQVAPSRDRGYAVTDLLAYYTTWFKTGQAPPIARDALYYFHRKHRTDAPYDTGKQTAGPFTIPSGPVAENQVELLAFLTEPGQLSIRQGSDLRTLSAPAGMTSFKAPLVAGTTPQFELSRGNQVVESLTSATPVQASVDYQDMTYYAGGSIECARPL</sequence>